<dbReference type="CDD" id="cd00293">
    <property type="entry name" value="USP-like"/>
    <property type="match status" value="1"/>
</dbReference>
<evidence type="ECO:0000259" key="2">
    <source>
        <dbReference type="Pfam" id="PF00582"/>
    </source>
</evidence>
<dbReference type="AlphaFoldDB" id="A0A090Q1E8"/>
<dbReference type="InterPro" id="IPR006016">
    <property type="entry name" value="UspA"/>
</dbReference>
<accession>A0A090Q1E8</accession>
<dbReference type="EMBL" id="BBML01000001">
    <property type="protein sequence ID" value="GAK95528.1"/>
    <property type="molecule type" value="Genomic_DNA"/>
</dbReference>
<dbReference type="RefSeq" id="WP_042276078.1">
    <property type="nucleotide sequence ID" value="NZ_BBML01000001.1"/>
</dbReference>
<dbReference type="PANTHER" id="PTHR46268:SF6">
    <property type="entry name" value="UNIVERSAL STRESS PROTEIN UP12"/>
    <property type="match status" value="1"/>
</dbReference>
<name>A0A090Q1E8_9FLAO</name>
<dbReference type="PANTHER" id="PTHR46268">
    <property type="entry name" value="STRESS RESPONSE PROTEIN NHAX"/>
    <property type="match status" value="1"/>
</dbReference>
<dbReference type="eggNOG" id="COG0589">
    <property type="taxonomic scope" value="Bacteria"/>
</dbReference>
<feature type="domain" description="UspA" evidence="2">
    <location>
        <begin position="1"/>
        <end position="139"/>
    </location>
</feature>
<dbReference type="Proteomes" id="UP000029221">
    <property type="component" value="Unassembled WGS sequence"/>
</dbReference>
<sequence length="280" mass="31333">MVKNILVATDFSSNSWHAFTYVSTLFKDETCMFHLLHAYDTEYHSRNELKQGNDASFTYESPKDKGDVLLNKMLEKIALECANEKHSYKTHLMHDDVATTITKTLSTENISLIVMGSKGITNYEKSVFGSNTIATMKEAGSCTILTVPHDSEVEEIKEIVFPTDYKSAYSSLRLQSLIDLATIQDAAICVLHVDTSSGLETAQEDNKQILDDALSNNRHSFHVLTGSDVNLAVKHFVESRDSSMVAIVNRKHNLFTSWFSTNMVMEIGKVSQVPLLILPE</sequence>
<dbReference type="Gene3D" id="3.40.50.620">
    <property type="entry name" value="HUPs"/>
    <property type="match status" value="2"/>
</dbReference>
<dbReference type="Pfam" id="PF00582">
    <property type="entry name" value="Usp"/>
    <property type="match status" value="1"/>
</dbReference>
<protein>
    <submittedName>
        <fullName evidence="3">Putative univonersal stress protein UspA</fullName>
    </submittedName>
</protein>
<keyword evidence="4" id="KW-1185">Reference proteome</keyword>
<dbReference type="STRING" id="319236.BST91_00150"/>
<evidence type="ECO:0000313" key="4">
    <source>
        <dbReference type="Proteomes" id="UP000029221"/>
    </source>
</evidence>
<proteinExistence type="inferred from homology"/>
<dbReference type="SUPFAM" id="SSF52402">
    <property type="entry name" value="Adenine nucleotide alpha hydrolases-like"/>
    <property type="match status" value="2"/>
</dbReference>
<evidence type="ECO:0000313" key="3">
    <source>
        <dbReference type="EMBL" id="GAK95528.1"/>
    </source>
</evidence>
<evidence type="ECO:0000256" key="1">
    <source>
        <dbReference type="ARBA" id="ARBA00008791"/>
    </source>
</evidence>
<comment type="similarity">
    <text evidence="1">Belongs to the universal stress protein A family.</text>
</comment>
<dbReference type="InterPro" id="IPR014729">
    <property type="entry name" value="Rossmann-like_a/b/a_fold"/>
</dbReference>
<gene>
    <name evidence="3" type="ORF">JCM19294_2310</name>
</gene>
<comment type="caution">
    <text evidence="3">The sequence shown here is derived from an EMBL/GenBank/DDBJ whole genome shotgun (WGS) entry which is preliminary data.</text>
</comment>
<reference evidence="3" key="1">
    <citation type="journal article" date="2014" name="Genome Announc.">
        <title>Draft Genome Sequences of Marine Flavobacterium Nonlabens Strains NR17, NR24, NR27, NR32, NR33, and Ara13.</title>
        <authorList>
            <person name="Nakanishi M."/>
            <person name="Meirelles P."/>
            <person name="Suzuki R."/>
            <person name="Takatani N."/>
            <person name="Mino S."/>
            <person name="Suda W."/>
            <person name="Oshima K."/>
            <person name="Hattori M."/>
            <person name="Ohkuma M."/>
            <person name="Hosokawa M."/>
            <person name="Miyashita K."/>
            <person name="Thompson F.L."/>
            <person name="Niwa A."/>
            <person name="Sawabe T."/>
            <person name="Sawabe T."/>
        </authorList>
    </citation>
    <scope>NUCLEOTIDE SEQUENCE [LARGE SCALE GENOMIC DNA]</scope>
    <source>
        <strain evidence="3">JCM 19294</strain>
    </source>
</reference>
<organism evidence="3 4">
    <name type="scientific">Nonlabens tegetincola</name>
    <dbReference type="NCBI Taxonomy" id="323273"/>
    <lineage>
        <taxon>Bacteria</taxon>
        <taxon>Pseudomonadati</taxon>
        <taxon>Bacteroidota</taxon>
        <taxon>Flavobacteriia</taxon>
        <taxon>Flavobacteriales</taxon>
        <taxon>Flavobacteriaceae</taxon>
        <taxon>Nonlabens</taxon>
    </lineage>
</organism>